<keyword evidence="3" id="KW-1185">Reference proteome</keyword>
<feature type="region of interest" description="Disordered" evidence="1">
    <location>
        <begin position="41"/>
        <end position="72"/>
    </location>
</feature>
<sequence length="100" mass="10928">MVVVTTVCPYLMLATRTALTNQSIWIIPRHRRGACVSLVSQVSPPPPVSANKMSEKKVSATPEAGSSMFPRSASTVEARLHLRTTIDITTFLNDRTLDDS</sequence>
<dbReference type="AlphaFoldDB" id="A0A6A6G454"/>
<evidence type="ECO:0000313" key="2">
    <source>
        <dbReference type="EMBL" id="KAF2220318.1"/>
    </source>
</evidence>
<name>A0A6A6G454_9PEZI</name>
<dbReference type="Proteomes" id="UP000799538">
    <property type="component" value="Unassembled WGS sequence"/>
</dbReference>
<reference evidence="3" key="1">
    <citation type="journal article" date="2020" name="Stud. Mycol.">
        <title>101 Dothideomycetes genomes: A test case for predicting lifestyles and emergence of pathogens.</title>
        <authorList>
            <person name="Haridas S."/>
            <person name="Albert R."/>
            <person name="Binder M."/>
            <person name="Bloem J."/>
            <person name="LaButti K."/>
            <person name="Salamov A."/>
            <person name="Andreopoulos B."/>
            <person name="Baker S."/>
            <person name="Barry K."/>
            <person name="Bills G."/>
            <person name="Bluhm B."/>
            <person name="Cannon C."/>
            <person name="Castanera R."/>
            <person name="Culley D."/>
            <person name="Daum C."/>
            <person name="Ezra D."/>
            <person name="Gonzalez J."/>
            <person name="Henrissat B."/>
            <person name="Kuo A."/>
            <person name="Liang C."/>
            <person name="Lipzen A."/>
            <person name="Lutzoni F."/>
            <person name="Magnuson J."/>
            <person name="Mondo S."/>
            <person name="Nolan M."/>
            <person name="Ohm R."/>
            <person name="Pangilinan J."/>
            <person name="Park H.-J."/>
            <person name="Ramirez L."/>
            <person name="Alfaro M."/>
            <person name="Sun H."/>
            <person name="Tritt A."/>
            <person name="Yoshinaga Y."/>
            <person name="Zwiers L.-H."/>
            <person name="Turgeon B."/>
            <person name="Goodwin S."/>
            <person name="Spatafora J."/>
            <person name="Crous P."/>
            <person name="Grigoriev I."/>
        </authorList>
    </citation>
    <scope>NUCLEOTIDE SEQUENCE [LARGE SCALE GENOMIC DNA]</scope>
    <source>
        <strain evidence="3">CECT 20119</strain>
    </source>
</reference>
<gene>
    <name evidence="2" type="ORF">BDZ85DRAFT_34512</name>
</gene>
<protein>
    <submittedName>
        <fullName evidence="2">Uncharacterized protein</fullName>
    </submittedName>
</protein>
<proteinExistence type="predicted"/>
<organism evidence="2 3">
    <name type="scientific">Elsinoe ampelina</name>
    <dbReference type="NCBI Taxonomy" id="302913"/>
    <lineage>
        <taxon>Eukaryota</taxon>
        <taxon>Fungi</taxon>
        <taxon>Dikarya</taxon>
        <taxon>Ascomycota</taxon>
        <taxon>Pezizomycotina</taxon>
        <taxon>Dothideomycetes</taxon>
        <taxon>Dothideomycetidae</taxon>
        <taxon>Myriangiales</taxon>
        <taxon>Elsinoaceae</taxon>
        <taxon>Elsinoe</taxon>
    </lineage>
</organism>
<accession>A0A6A6G454</accession>
<dbReference type="EMBL" id="ML992513">
    <property type="protein sequence ID" value="KAF2220318.1"/>
    <property type="molecule type" value="Genomic_DNA"/>
</dbReference>
<evidence type="ECO:0000313" key="3">
    <source>
        <dbReference type="Proteomes" id="UP000799538"/>
    </source>
</evidence>
<evidence type="ECO:0000256" key="1">
    <source>
        <dbReference type="SAM" id="MobiDB-lite"/>
    </source>
</evidence>